<dbReference type="RefSeq" id="WP_094994175.1">
    <property type="nucleotide sequence ID" value="NZ_NQKI01000024.1"/>
</dbReference>
<sequence>MPTKRLLALATPLLALLLPLSAHADNWPAALKNDYMKDCVAAASQNIDKKTATQYCACGADKLSANFSTAQIKQLMSKEVQPSAELRAQALKAIESCRATAPTPAKPKK</sequence>
<evidence type="ECO:0000256" key="1">
    <source>
        <dbReference type="SAM" id="SignalP"/>
    </source>
</evidence>
<organism evidence="2 3">
    <name type="scientific">Pseudomonas lundensis</name>
    <dbReference type="NCBI Taxonomy" id="86185"/>
    <lineage>
        <taxon>Bacteria</taxon>
        <taxon>Pseudomonadati</taxon>
        <taxon>Pseudomonadota</taxon>
        <taxon>Gammaproteobacteria</taxon>
        <taxon>Pseudomonadales</taxon>
        <taxon>Pseudomonadaceae</taxon>
        <taxon>Pseudomonas</taxon>
    </lineage>
</organism>
<gene>
    <name evidence="2" type="ORF">CJF39_15290</name>
</gene>
<name>A0A266N9I5_9PSED</name>
<dbReference type="OrthoDB" id="7031019at2"/>
<dbReference type="EMBL" id="NQKI01000024">
    <property type="protein sequence ID" value="OZY58627.1"/>
    <property type="molecule type" value="Genomic_DNA"/>
</dbReference>
<feature type="signal peptide" evidence="1">
    <location>
        <begin position="1"/>
        <end position="24"/>
    </location>
</feature>
<evidence type="ECO:0008006" key="4">
    <source>
        <dbReference type="Google" id="ProtNLM"/>
    </source>
</evidence>
<keyword evidence="1" id="KW-0732">Signal</keyword>
<dbReference type="AlphaFoldDB" id="A0A266N9I5"/>
<dbReference type="Proteomes" id="UP000215788">
    <property type="component" value="Unassembled WGS sequence"/>
</dbReference>
<proteinExistence type="predicted"/>
<accession>A0A266N9I5</accession>
<evidence type="ECO:0000313" key="2">
    <source>
        <dbReference type="EMBL" id="OZY58627.1"/>
    </source>
</evidence>
<protein>
    <recommendedName>
        <fullName evidence="4">Lipoprotein</fullName>
    </recommendedName>
</protein>
<comment type="caution">
    <text evidence="2">The sequence shown here is derived from an EMBL/GenBank/DDBJ whole genome shotgun (WGS) entry which is preliminary data.</text>
</comment>
<reference evidence="2 3" key="1">
    <citation type="submission" date="2017-08" db="EMBL/GenBank/DDBJ databases">
        <title>Genomic and metabolic characterisation of spoilage-associated Pseudomonas species.</title>
        <authorList>
            <person name="Stanborough T."/>
            <person name="Fegan N."/>
            <person name="Powell S.M."/>
            <person name="Singh T."/>
            <person name="Tamplin M.L."/>
            <person name="Chandry P.S."/>
        </authorList>
    </citation>
    <scope>NUCLEOTIDE SEQUENCE [LARGE SCALE GENOMIC DNA]</scope>
    <source>
        <strain evidence="2 3">L1802</strain>
    </source>
</reference>
<evidence type="ECO:0000313" key="3">
    <source>
        <dbReference type="Proteomes" id="UP000215788"/>
    </source>
</evidence>
<feature type="chain" id="PRO_5013034886" description="Lipoprotein" evidence="1">
    <location>
        <begin position="25"/>
        <end position="109"/>
    </location>
</feature>